<feature type="domain" description="AraC effector-binding" evidence="1">
    <location>
        <begin position="6"/>
        <end position="165"/>
    </location>
</feature>
<protein>
    <recommendedName>
        <fullName evidence="1">AraC effector-binding domain-containing protein</fullName>
    </recommendedName>
</protein>
<dbReference type="InterPro" id="IPR010499">
    <property type="entry name" value="AraC_E-bd"/>
</dbReference>
<dbReference type="Proteomes" id="UP000321306">
    <property type="component" value="Unassembled WGS sequence"/>
</dbReference>
<dbReference type="OrthoDB" id="9801008at2"/>
<accession>A0A511N4H4</accession>
<gene>
    <name evidence="2" type="ORF">DC3_29610</name>
</gene>
<proteinExistence type="predicted"/>
<sequence length="175" mass="19741">MIEVAQQLRKESLPSLTIVGLEIVAPPQDLGKAVPEAWETLIRREMEIQYPAETGIYYGAFREKDHLAGEDALHHYVVGLAVLHLASVPEGMVSVQIPAAEYITGAAQGGPESIATTYQVLHQWFRKEQLPRLPEAYGLERFDFLRQSVLPPYTHFDFDISLPFHILPQPHQEES</sequence>
<dbReference type="SUPFAM" id="SSF55136">
    <property type="entry name" value="Probable bacterial effector-binding domain"/>
    <property type="match status" value="1"/>
</dbReference>
<dbReference type="RefSeq" id="WP_146885493.1">
    <property type="nucleotide sequence ID" value="NZ_BJXB01000013.1"/>
</dbReference>
<organism evidence="2 3">
    <name type="scientific">Deinococcus cellulosilyticus (strain DSM 18568 / NBRC 106333 / KACC 11606 / 5516J-15)</name>
    <dbReference type="NCBI Taxonomy" id="1223518"/>
    <lineage>
        <taxon>Bacteria</taxon>
        <taxon>Thermotogati</taxon>
        <taxon>Deinococcota</taxon>
        <taxon>Deinococci</taxon>
        <taxon>Deinococcales</taxon>
        <taxon>Deinococcaceae</taxon>
        <taxon>Deinococcus</taxon>
    </lineage>
</organism>
<dbReference type="Pfam" id="PF06445">
    <property type="entry name" value="GyrI-like"/>
    <property type="match status" value="1"/>
</dbReference>
<reference evidence="2 3" key="1">
    <citation type="submission" date="2019-07" db="EMBL/GenBank/DDBJ databases">
        <title>Whole genome shotgun sequence of Deinococcus cellulosilyticus NBRC 106333.</title>
        <authorList>
            <person name="Hosoyama A."/>
            <person name="Uohara A."/>
            <person name="Ohji S."/>
            <person name="Ichikawa N."/>
        </authorList>
    </citation>
    <scope>NUCLEOTIDE SEQUENCE [LARGE SCALE GENOMIC DNA]</scope>
    <source>
        <strain evidence="2 3">NBRC 106333</strain>
    </source>
</reference>
<dbReference type="Gene3D" id="3.20.80.10">
    <property type="entry name" value="Regulatory factor, effector binding domain"/>
    <property type="match status" value="1"/>
</dbReference>
<evidence type="ECO:0000313" key="3">
    <source>
        <dbReference type="Proteomes" id="UP000321306"/>
    </source>
</evidence>
<dbReference type="AlphaFoldDB" id="A0A511N4H4"/>
<dbReference type="InterPro" id="IPR029442">
    <property type="entry name" value="GyrI-like"/>
</dbReference>
<name>A0A511N4H4_DEIC1</name>
<dbReference type="EMBL" id="BJXB01000013">
    <property type="protein sequence ID" value="GEM47326.1"/>
    <property type="molecule type" value="Genomic_DNA"/>
</dbReference>
<dbReference type="InterPro" id="IPR011256">
    <property type="entry name" value="Reg_factor_effector_dom_sf"/>
</dbReference>
<keyword evidence="3" id="KW-1185">Reference proteome</keyword>
<comment type="caution">
    <text evidence="2">The sequence shown here is derived from an EMBL/GenBank/DDBJ whole genome shotgun (WGS) entry which is preliminary data.</text>
</comment>
<dbReference type="SMART" id="SM00871">
    <property type="entry name" value="AraC_E_bind"/>
    <property type="match status" value="1"/>
</dbReference>
<evidence type="ECO:0000313" key="2">
    <source>
        <dbReference type="EMBL" id="GEM47326.1"/>
    </source>
</evidence>
<evidence type="ECO:0000259" key="1">
    <source>
        <dbReference type="SMART" id="SM00871"/>
    </source>
</evidence>